<protein>
    <recommendedName>
        <fullName evidence="8">Major facilitator superfamily (MFS) profile domain-containing protein</fullName>
    </recommendedName>
</protein>
<feature type="domain" description="Major facilitator superfamily (MFS) profile" evidence="8">
    <location>
        <begin position="13"/>
        <end position="174"/>
    </location>
</feature>
<dbReference type="EMBL" id="BSNS01000020">
    <property type="protein sequence ID" value="GLQ56424.1"/>
    <property type="molecule type" value="Genomic_DNA"/>
</dbReference>
<dbReference type="SUPFAM" id="SSF103473">
    <property type="entry name" value="MFS general substrate transporter"/>
    <property type="match status" value="1"/>
</dbReference>
<evidence type="ECO:0000256" key="6">
    <source>
        <dbReference type="ARBA" id="ARBA00023136"/>
    </source>
</evidence>
<dbReference type="PROSITE" id="PS50850">
    <property type="entry name" value="MFS"/>
    <property type="match status" value="1"/>
</dbReference>
<dbReference type="InterPro" id="IPR020846">
    <property type="entry name" value="MFS_dom"/>
</dbReference>
<evidence type="ECO:0000313" key="10">
    <source>
        <dbReference type="Proteomes" id="UP001156691"/>
    </source>
</evidence>
<feature type="transmembrane region" description="Helical" evidence="7">
    <location>
        <begin position="55"/>
        <end position="72"/>
    </location>
</feature>
<evidence type="ECO:0000256" key="2">
    <source>
        <dbReference type="ARBA" id="ARBA00022448"/>
    </source>
</evidence>
<evidence type="ECO:0000256" key="3">
    <source>
        <dbReference type="ARBA" id="ARBA00022475"/>
    </source>
</evidence>
<dbReference type="PANTHER" id="PTHR42718">
    <property type="entry name" value="MAJOR FACILITATOR SUPERFAMILY MULTIDRUG TRANSPORTER MFSC"/>
    <property type="match status" value="1"/>
</dbReference>
<dbReference type="Gene3D" id="1.20.1720.10">
    <property type="entry name" value="Multidrug resistance protein D"/>
    <property type="match status" value="1"/>
</dbReference>
<keyword evidence="2" id="KW-0813">Transport</keyword>
<proteinExistence type="predicted"/>
<feature type="transmembrane region" description="Helical" evidence="7">
    <location>
        <begin position="12"/>
        <end position="35"/>
    </location>
</feature>
<dbReference type="Pfam" id="PF07690">
    <property type="entry name" value="MFS_1"/>
    <property type="match status" value="1"/>
</dbReference>
<evidence type="ECO:0000256" key="7">
    <source>
        <dbReference type="SAM" id="Phobius"/>
    </source>
</evidence>
<gene>
    <name evidence="9" type="ORF">GCM10010862_36830</name>
</gene>
<dbReference type="InterPro" id="IPR011701">
    <property type="entry name" value="MFS"/>
</dbReference>
<keyword evidence="5 7" id="KW-1133">Transmembrane helix</keyword>
<evidence type="ECO:0000256" key="5">
    <source>
        <dbReference type="ARBA" id="ARBA00022989"/>
    </source>
</evidence>
<reference evidence="10" key="1">
    <citation type="journal article" date="2019" name="Int. J. Syst. Evol. Microbiol.">
        <title>The Global Catalogue of Microorganisms (GCM) 10K type strain sequencing project: providing services to taxonomists for standard genome sequencing and annotation.</title>
        <authorList>
            <consortium name="The Broad Institute Genomics Platform"/>
            <consortium name="The Broad Institute Genome Sequencing Center for Infectious Disease"/>
            <person name="Wu L."/>
            <person name="Ma J."/>
        </authorList>
    </citation>
    <scope>NUCLEOTIDE SEQUENCE [LARGE SCALE GENOMIC DNA]</scope>
    <source>
        <strain evidence="10">NBRC 112416</strain>
    </source>
</reference>
<evidence type="ECO:0000256" key="4">
    <source>
        <dbReference type="ARBA" id="ARBA00022692"/>
    </source>
</evidence>
<dbReference type="Proteomes" id="UP001156691">
    <property type="component" value="Unassembled WGS sequence"/>
</dbReference>
<feature type="transmembrane region" description="Helical" evidence="7">
    <location>
        <begin position="79"/>
        <end position="98"/>
    </location>
</feature>
<keyword evidence="4 7" id="KW-0812">Transmembrane</keyword>
<sequence length="174" mass="18130">MNDISCERARGWVLSLVALASFIVALDAMVMSTALTKIQASLGATLHQLEWSVNGYNLSFAVLLTIGAALGERFGRKRFFVLGLTIFLLASVGCALSQDIGMLIAARVIQSAGAALIMPLGLAILGAAYPGKSAERRWASSVRSPALPCSVALLSAARSRKVSTGRGSSGSTCQ</sequence>
<dbReference type="PANTHER" id="PTHR42718:SF46">
    <property type="entry name" value="BLR6921 PROTEIN"/>
    <property type="match status" value="1"/>
</dbReference>
<accession>A0ABQ5W8J2</accession>
<feature type="transmembrane region" description="Helical" evidence="7">
    <location>
        <begin position="104"/>
        <end position="129"/>
    </location>
</feature>
<evidence type="ECO:0000256" key="1">
    <source>
        <dbReference type="ARBA" id="ARBA00004651"/>
    </source>
</evidence>
<keyword evidence="10" id="KW-1185">Reference proteome</keyword>
<organism evidence="9 10">
    <name type="scientific">Devosia nitrariae</name>
    <dbReference type="NCBI Taxonomy" id="2071872"/>
    <lineage>
        <taxon>Bacteria</taxon>
        <taxon>Pseudomonadati</taxon>
        <taxon>Pseudomonadota</taxon>
        <taxon>Alphaproteobacteria</taxon>
        <taxon>Hyphomicrobiales</taxon>
        <taxon>Devosiaceae</taxon>
        <taxon>Devosia</taxon>
    </lineage>
</organism>
<evidence type="ECO:0000259" key="8">
    <source>
        <dbReference type="PROSITE" id="PS50850"/>
    </source>
</evidence>
<comment type="subcellular location">
    <subcellularLocation>
        <location evidence="1">Cell membrane</location>
        <topology evidence="1">Multi-pass membrane protein</topology>
    </subcellularLocation>
</comment>
<name>A0ABQ5W8J2_9HYPH</name>
<evidence type="ECO:0000313" key="9">
    <source>
        <dbReference type="EMBL" id="GLQ56424.1"/>
    </source>
</evidence>
<comment type="caution">
    <text evidence="9">The sequence shown here is derived from an EMBL/GenBank/DDBJ whole genome shotgun (WGS) entry which is preliminary data.</text>
</comment>
<dbReference type="InterPro" id="IPR036259">
    <property type="entry name" value="MFS_trans_sf"/>
</dbReference>
<keyword evidence="3" id="KW-1003">Cell membrane</keyword>
<keyword evidence="6 7" id="KW-0472">Membrane</keyword>